<protein>
    <submittedName>
        <fullName evidence="2">Uncharacterized protein</fullName>
    </submittedName>
</protein>
<accession>B4UN06</accession>
<dbReference type="HOGENOM" id="CLU_3032164_0_0_1"/>
<feature type="compositionally biased region" description="Polar residues" evidence="1">
    <location>
        <begin position="1"/>
        <end position="13"/>
    </location>
</feature>
<gene>
    <name evidence="2" type="ordered locus">CAGL0H01611g</name>
</gene>
<reference evidence="2 3" key="1">
    <citation type="journal article" date="2004" name="Nature">
        <title>Genome evolution in yeasts.</title>
        <authorList>
            <consortium name="Genolevures"/>
            <person name="Dujon B."/>
            <person name="Sherman D."/>
            <person name="Fischer G."/>
            <person name="Durrens P."/>
            <person name="Casaregola S."/>
            <person name="Lafontaine I."/>
            <person name="de Montigny J."/>
            <person name="Marck C."/>
            <person name="Neuveglise C."/>
            <person name="Talla E."/>
            <person name="Goffard N."/>
            <person name="Frangeul L."/>
            <person name="Aigle M."/>
            <person name="Anthouard V."/>
            <person name="Babour A."/>
            <person name="Barbe V."/>
            <person name="Barnay S."/>
            <person name="Blanchin S."/>
            <person name="Beckerich J.M."/>
            <person name="Beyne E."/>
            <person name="Bleykasten C."/>
            <person name="Boisrame A."/>
            <person name="Boyer J."/>
            <person name="Cattolico L."/>
            <person name="Confanioleri F."/>
            <person name="de Daruvar A."/>
            <person name="Despons L."/>
            <person name="Fabre E."/>
            <person name="Fairhead C."/>
            <person name="Ferry-Dumazet H."/>
            <person name="Groppi A."/>
            <person name="Hantraye F."/>
            <person name="Hennequin C."/>
            <person name="Jauniaux N."/>
            <person name="Joyet P."/>
            <person name="Kachouri R."/>
            <person name="Kerrest A."/>
            <person name="Koszul R."/>
            <person name="Lemaire M."/>
            <person name="Lesur I."/>
            <person name="Ma L."/>
            <person name="Muller H."/>
            <person name="Nicaud J.M."/>
            <person name="Nikolski M."/>
            <person name="Oztas S."/>
            <person name="Ozier-Kalogeropoulos O."/>
            <person name="Pellenz S."/>
            <person name="Potier S."/>
            <person name="Richard G.F."/>
            <person name="Straub M.L."/>
            <person name="Suleau A."/>
            <person name="Swennene D."/>
            <person name="Tekaia F."/>
            <person name="Wesolowski-Louvel M."/>
            <person name="Westhof E."/>
            <person name="Wirth B."/>
            <person name="Zeniou-Meyer M."/>
            <person name="Zivanovic I."/>
            <person name="Bolotin-Fukuhara M."/>
            <person name="Thierry A."/>
            <person name="Bouchier C."/>
            <person name="Caudron B."/>
            <person name="Scarpelli C."/>
            <person name="Gaillardin C."/>
            <person name="Weissenbach J."/>
            <person name="Wincker P."/>
            <person name="Souciet J.L."/>
        </authorList>
    </citation>
    <scope>NUCLEOTIDE SEQUENCE [LARGE SCALE GENOMIC DNA]</scope>
    <source>
        <strain evidence="3">ATCC 2001 / BCRC 20586 / JCM 3761 / NBRC 0622 / NRRL Y-65 / CBS 138</strain>
    </source>
</reference>
<sequence>MNNTRLMSMSFEQNPRLRPTATGGRNTATNTRNQSLACICTVLLCYIGSQSFAVL</sequence>
<dbReference type="EMBL" id="CR380954">
    <property type="protein sequence ID" value="CAR57986.1"/>
    <property type="molecule type" value="Genomic_DNA"/>
</dbReference>
<dbReference type="Proteomes" id="UP000002428">
    <property type="component" value="Chromosome H"/>
</dbReference>
<evidence type="ECO:0000313" key="2">
    <source>
        <dbReference type="EMBL" id="CAR57986.1"/>
    </source>
</evidence>
<feature type="region of interest" description="Disordered" evidence="1">
    <location>
        <begin position="1"/>
        <end position="29"/>
    </location>
</feature>
<organism evidence="2 3">
    <name type="scientific">Candida glabrata (strain ATCC 2001 / BCRC 20586 / JCM 3761 / NBRC 0622 / NRRL Y-65 / CBS 138)</name>
    <name type="common">Yeast</name>
    <name type="synonym">Nakaseomyces glabratus</name>
    <dbReference type="NCBI Taxonomy" id="284593"/>
    <lineage>
        <taxon>Eukaryota</taxon>
        <taxon>Fungi</taxon>
        <taxon>Dikarya</taxon>
        <taxon>Ascomycota</taxon>
        <taxon>Saccharomycotina</taxon>
        <taxon>Saccharomycetes</taxon>
        <taxon>Saccharomycetales</taxon>
        <taxon>Saccharomycetaceae</taxon>
        <taxon>Nakaseomyces</taxon>
    </lineage>
</organism>
<keyword evidence="3" id="KW-1185">Reference proteome</keyword>
<dbReference type="AlphaFoldDB" id="B4UN06"/>
<dbReference type="InParanoid" id="B4UN06"/>
<feature type="compositionally biased region" description="Low complexity" evidence="1">
    <location>
        <begin position="20"/>
        <end position="29"/>
    </location>
</feature>
<evidence type="ECO:0000313" key="3">
    <source>
        <dbReference type="Proteomes" id="UP000002428"/>
    </source>
</evidence>
<name>B4UN06_CANGA</name>
<proteinExistence type="predicted"/>
<evidence type="ECO:0000256" key="1">
    <source>
        <dbReference type="SAM" id="MobiDB-lite"/>
    </source>
</evidence>